<dbReference type="InterPro" id="IPR045322">
    <property type="entry name" value="HECTD1/TRIP12-like"/>
</dbReference>
<sequence>MIKIEDLVKNGIEKLIKILQLSFQRIENLESYSLSNFNKNNDPLSILTRNITGYFQIQPIEKTVKSTTTSLPFNYLISMESVERWIYKYVKNNEELPLPGNQFDFIHKNYEFNEYGFTEKVNDIIWKEEFNERLFKRELDHSLIFFLNGEPLKYRSNSFQEVERILNKEKPGRYESSVSIEYRRYYPEIDKNINHENLIPVNDDNEGDDIINNRDKKNRYVKNKNKQKRARKQNKNENKKKIYFETNEKKKNKKRKTEIFKKILKNTFLPNLKSENKLYVENFIKNKNLKNQNNPNEEHLIKQSKILYLIKILYQMNLIKPKINNKNFIIKALNNKIKRQLDSIYVLFSGTTPRWIHELMLNGYFFLFDFQTRQKYFNRTCLGFRRTIKDIEPHLNRLVEKFRNHVIPRIPRFKVRINRSKHLLKQAMLIMKMPQIKSESILEVQYYNEVGTGTGPTNEFYTLVSNEICKMDLDPQLWYAVSDSKNEKSKYINPTNGLMPLPINYNDHKNNSLNFQKKNIYFEFMGSFIAKAILDKKTIEIPLSPLFWKIAFGETPTIGDLKLISPQVYKFLNDCKQLIIKKKLGEENILYNGMDIKHLYIYFTLPGYPKIELVKGGSKKLVTMNNLQHYMNLVYNFFLFDGIMHQINAFKNGFNKLMPISHLKCFSVYEIDTIINGEMETWNEKLLLNSLSCEHGYFKSSKVVQWLVQVLSDLNSSQKKAFLKFCTGSPRLPVGGIANLKPKLTIVKSDRFVSPDQRLPTCMTCVNFLKIPPYSSKKILKEKLLIAINEGQDSFHLS</sequence>
<keyword evidence="2 3" id="KW-0833">Ubl conjugation pathway</keyword>
<protein>
    <submittedName>
        <fullName evidence="5">E3 ubiquitin-protein ligase trip12</fullName>
    </submittedName>
</protein>
<dbReference type="EMBL" id="JANTQA010000021">
    <property type="protein sequence ID" value="KAJ3446121.1"/>
    <property type="molecule type" value="Genomic_DNA"/>
</dbReference>
<evidence type="ECO:0000256" key="3">
    <source>
        <dbReference type="PROSITE-ProRule" id="PRU00104"/>
    </source>
</evidence>
<dbReference type="GO" id="GO:0043161">
    <property type="term" value="P:proteasome-mediated ubiquitin-dependent protein catabolic process"/>
    <property type="evidence" value="ECO:0007669"/>
    <property type="project" value="TreeGrafter"/>
</dbReference>
<reference evidence="5" key="1">
    <citation type="submission" date="2022-08" db="EMBL/GenBank/DDBJ databases">
        <title>Novel sulphate-reducing endosymbionts in the free-living metamonad Anaeramoeba.</title>
        <authorList>
            <person name="Jerlstrom-Hultqvist J."/>
            <person name="Cepicka I."/>
            <person name="Gallot-Lavallee L."/>
            <person name="Salas-Leiva D."/>
            <person name="Curtis B.A."/>
            <person name="Zahonova K."/>
            <person name="Pipaliya S."/>
            <person name="Dacks J."/>
            <person name="Roger A.J."/>
        </authorList>
    </citation>
    <scope>NUCLEOTIDE SEQUENCE</scope>
    <source>
        <strain evidence="5">Busselton2</strain>
    </source>
</reference>
<organism evidence="5 6">
    <name type="scientific">Anaeramoeba flamelloides</name>
    <dbReference type="NCBI Taxonomy" id="1746091"/>
    <lineage>
        <taxon>Eukaryota</taxon>
        <taxon>Metamonada</taxon>
        <taxon>Anaeramoebidae</taxon>
        <taxon>Anaeramoeba</taxon>
    </lineage>
</organism>
<dbReference type="GO" id="GO:0000209">
    <property type="term" value="P:protein polyubiquitination"/>
    <property type="evidence" value="ECO:0007669"/>
    <property type="project" value="TreeGrafter"/>
</dbReference>
<dbReference type="SUPFAM" id="SSF56204">
    <property type="entry name" value="Hect, E3 ligase catalytic domain"/>
    <property type="match status" value="1"/>
</dbReference>
<dbReference type="Pfam" id="PF00632">
    <property type="entry name" value="HECT"/>
    <property type="match status" value="1"/>
</dbReference>
<dbReference type="PANTHER" id="PTHR45670">
    <property type="entry name" value="E3 UBIQUITIN-PROTEIN LIGASE TRIP12"/>
    <property type="match status" value="1"/>
</dbReference>
<dbReference type="GO" id="GO:0061630">
    <property type="term" value="F:ubiquitin protein ligase activity"/>
    <property type="evidence" value="ECO:0007669"/>
    <property type="project" value="InterPro"/>
</dbReference>
<dbReference type="InterPro" id="IPR035983">
    <property type="entry name" value="Hect_E3_ubiquitin_ligase"/>
</dbReference>
<evidence type="ECO:0000259" key="4">
    <source>
        <dbReference type="PROSITE" id="PS50237"/>
    </source>
</evidence>
<gene>
    <name evidence="5" type="ORF">M0812_08657</name>
</gene>
<proteinExistence type="predicted"/>
<dbReference type="Gene3D" id="3.30.2160.10">
    <property type="entry name" value="Hect, E3 ligase catalytic domain"/>
    <property type="match status" value="1"/>
</dbReference>
<dbReference type="Gene3D" id="3.30.2410.10">
    <property type="entry name" value="Hect, E3 ligase catalytic domain"/>
    <property type="match status" value="1"/>
</dbReference>
<name>A0AAV7ZYD7_9EUKA</name>
<dbReference type="InterPro" id="IPR000569">
    <property type="entry name" value="HECT_dom"/>
</dbReference>
<dbReference type="AlphaFoldDB" id="A0AAV7ZYD7"/>
<comment type="caution">
    <text evidence="5">The sequence shown here is derived from an EMBL/GenBank/DDBJ whole genome shotgun (WGS) entry which is preliminary data.</text>
</comment>
<dbReference type="Gene3D" id="3.90.1750.10">
    <property type="entry name" value="Hect, E3 ligase catalytic domains"/>
    <property type="match status" value="1"/>
</dbReference>
<feature type="domain" description="HECT" evidence="4">
    <location>
        <begin position="455"/>
        <end position="798"/>
    </location>
</feature>
<evidence type="ECO:0000313" key="5">
    <source>
        <dbReference type="EMBL" id="KAJ3446121.1"/>
    </source>
</evidence>
<dbReference type="PANTHER" id="PTHR45670:SF1">
    <property type="entry name" value="E3 UBIQUITIN-PROTEIN LIGASE HECTD1"/>
    <property type="match status" value="1"/>
</dbReference>
<evidence type="ECO:0000256" key="1">
    <source>
        <dbReference type="ARBA" id="ARBA00022679"/>
    </source>
</evidence>
<evidence type="ECO:0000313" key="6">
    <source>
        <dbReference type="Proteomes" id="UP001146793"/>
    </source>
</evidence>
<dbReference type="Proteomes" id="UP001146793">
    <property type="component" value="Unassembled WGS sequence"/>
</dbReference>
<accession>A0AAV7ZYD7</accession>
<keyword evidence="1" id="KW-0808">Transferase</keyword>
<feature type="active site" description="Glycyl thioester intermediate" evidence="3">
    <location>
        <position position="765"/>
    </location>
</feature>
<evidence type="ECO:0000256" key="2">
    <source>
        <dbReference type="ARBA" id="ARBA00022786"/>
    </source>
</evidence>
<dbReference type="SMART" id="SM00119">
    <property type="entry name" value="HECTc"/>
    <property type="match status" value="1"/>
</dbReference>
<dbReference type="PROSITE" id="PS50237">
    <property type="entry name" value="HECT"/>
    <property type="match status" value="1"/>
</dbReference>